<comment type="similarity">
    <text evidence="2">Belongs to the CPA3 antiporters (TC 2.A.63) subunit E family.</text>
</comment>
<feature type="transmembrane region" description="Helical" evidence="7">
    <location>
        <begin position="14"/>
        <end position="34"/>
    </location>
</feature>
<dbReference type="Pfam" id="PF01899">
    <property type="entry name" value="MNHE"/>
    <property type="match status" value="1"/>
</dbReference>
<evidence type="ECO:0000313" key="8">
    <source>
        <dbReference type="EMBL" id="MBK7422739.1"/>
    </source>
</evidence>
<dbReference type="PANTHER" id="PTHR34584">
    <property type="entry name" value="NA(+)/H(+) ANTIPORTER SUBUNIT E1"/>
    <property type="match status" value="1"/>
</dbReference>
<evidence type="ECO:0000256" key="5">
    <source>
        <dbReference type="ARBA" id="ARBA00022989"/>
    </source>
</evidence>
<proteinExistence type="inferred from homology"/>
<evidence type="ECO:0000256" key="7">
    <source>
        <dbReference type="SAM" id="Phobius"/>
    </source>
</evidence>
<protein>
    <submittedName>
        <fullName evidence="8">Na+/H+ antiporter subunit E</fullName>
    </submittedName>
</protein>
<evidence type="ECO:0000256" key="4">
    <source>
        <dbReference type="ARBA" id="ARBA00022692"/>
    </source>
</evidence>
<keyword evidence="4 7" id="KW-0812">Transmembrane</keyword>
<dbReference type="PANTHER" id="PTHR34584:SF1">
    <property type="entry name" value="NA(+)_H(+) ANTIPORTER SUBUNIT E1"/>
    <property type="match status" value="1"/>
</dbReference>
<comment type="subcellular location">
    <subcellularLocation>
        <location evidence="1">Cell membrane</location>
        <topology evidence="1">Multi-pass membrane protein</topology>
    </subcellularLocation>
</comment>
<dbReference type="GO" id="GO:0005886">
    <property type="term" value="C:plasma membrane"/>
    <property type="evidence" value="ECO:0007669"/>
    <property type="project" value="UniProtKB-SubCell"/>
</dbReference>
<accession>A0A9D7F609</accession>
<dbReference type="Proteomes" id="UP000886602">
    <property type="component" value="Unassembled WGS sequence"/>
</dbReference>
<comment type="caution">
    <text evidence="8">The sequence shown here is derived from an EMBL/GenBank/DDBJ whole genome shotgun (WGS) entry which is preliminary data.</text>
</comment>
<keyword evidence="5 7" id="KW-1133">Transmembrane helix</keyword>
<name>A0A9D7F609_9RHOO</name>
<evidence type="ECO:0000256" key="3">
    <source>
        <dbReference type="ARBA" id="ARBA00022475"/>
    </source>
</evidence>
<dbReference type="GO" id="GO:0008324">
    <property type="term" value="F:monoatomic cation transmembrane transporter activity"/>
    <property type="evidence" value="ECO:0007669"/>
    <property type="project" value="InterPro"/>
</dbReference>
<dbReference type="InterPro" id="IPR002758">
    <property type="entry name" value="Cation_antiport_E"/>
</dbReference>
<dbReference type="AlphaFoldDB" id="A0A9D7F609"/>
<evidence type="ECO:0000256" key="2">
    <source>
        <dbReference type="ARBA" id="ARBA00006228"/>
    </source>
</evidence>
<gene>
    <name evidence="8" type="ORF">IPJ48_06385</name>
</gene>
<sequence length="154" mass="16686">MFVLLWSAINPGDLHSWLVGIPVVALASVVALRLHSPVPRRYSLLGAVRLTTFFVDQSFRGGWDVAKRALSPAMPLNPAMLNYPLRLRDELAQVLLVNLNSLLPGTLSADLADGVVTFHVLDAGPETFADMQTLEERVAGLFSIPLGTGKDVRA</sequence>
<keyword evidence="6 7" id="KW-0472">Membrane</keyword>
<evidence type="ECO:0000313" key="9">
    <source>
        <dbReference type="Proteomes" id="UP000886602"/>
    </source>
</evidence>
<organism evidence="8 9">
    <name type="scientific">Candidatus Propionivibrio dominans</name>
    <dbReference type="NCBI Taxonomy" id="2954373"/>
    <lineage>
        <taxon>Bacteria</taxon>
        <taxon>Pseudomonadati</taxon>
        <taxon>Pseudomonadota</taxon>
        <taxon>Betaproteobacteria</taxon>
        <taxon>Rhodocyclales</taxon>
        <taxon>Rhodocyclaceae</taxon>
        <taxon>Propionivibrio</taxon>
    </lineage>
</organism>
<reference evidence="8" key="1">
    <citation type="submission" date="2020-10" db="EMBL/GenBank/DDBJ databases">
        <title>Connecting structure to function with the recovery of over 1000 high-quality activated sludge metagenome-assembled genomes encoding full-length rRNA genes using long-read sequencing.</title>
        <authorList>
            <person name="Singleton C.M."/>
            <person name="Petriglieri F."/>
            <person name="Kristensen J.M."/>
            <person name="Kirkegaard R.H."/>
            <person name="Michaelsen T.Y."/>
            <person name="Andersen M.H."/>
            <person name="Karst S.M."/>
            <person name="Dueholm M.S."/>
            <person name="Nielsen P.H."/>
            <person name="Albertsen M."/>
        </authorList>
    </citation>
    <scope>NUCLEOTIDE SEQUENCE</scope>
    <source>
        <strain evidence="8">EsbW_18-Q3-R4-48_MAXAC.044</strain>
    </source>
</reference>
<evidence type="ECO:0000256" key="6">
    <source>
        <dbReference type="ARBA" id="ARBA00023136"/>
    </source>
</evidence>
<evidence type="ECO:0000256" key="1">
    <source>
        <dbReference type="ARBA" id="ARBA00004651"/>
    </source>
</evidence>
<keyword evidence="3" id="KW-1003">Cell membrane</keyword>
<dbReference type="EMBL" id="JADJNC010000009">
    <property type="protein sequence ID" value="MBK7422739.1"/>
    <property type="molecule type" value="Genomic_DNA"/>
</dbReference>